<dbReference type="OrthoDB" id="7857113at2"/>
<dbReference type="Gene3D" id="3.90.1010.10">
    <property type="match status" value="1"/>
</dbReference>
<reference evidence="2 3" key="1">
    <citation type="submission" date="2019-06" db="EMBL/GenBank/DDBJ databases">
        <authorList>
            <person name="Lee I."/>
            <person name="Jang G.I."/>
            <person name="Hwang C.Y."/>
        </authorList>
    </citation>
    <scope>NUCLEOTIDE SEQUENCE [LARGE SCALE GENOMIC DNA]</scope>
    <source>
        <strain evidence="2 3">PAMC 28131</strain>
    </source>
</reference>
<keyword evidence="3" id="KW-1185">Reference proteome</keyword>
<dbReference type="InterPro" id="IPR002871">
    <property type="entry name" value="NIF_FeS_clus_asmbl_NifU_N"/>
</dbReference>
<comment type="caution">
    <text evidence="2">The sequence shown here is derived from an EMBL/GenBank/DDBJ whole genome shotgun (WGS) entry which is preliminary data.</text>
</comment>
<sequence>MDAPLYNAEILRLAASIPHAGRLTAPQASAQRSSPICGSRVTVDLALDAEGRVSAFGQEVRACALGQASASILGRHILGETAQSLAEARDLLKGWLKGEGDLPAPLAERFPELALLHPARAHPGRHPSILLAFEASAAAAAEATQPVAV</sequence>
<protein>
    <submittedName>
        <fullName evidence="2">Iron-sulfur cluster assembly scaffold protein</fullName>
    </submittedName>
</protein>
<evidence type="ECO:0000313" key="2">
    <source>
        <dbReference type="EMBL" id="TPE64486.1"/>
    </source>
</evidence>
<dbReference type="Proteomes" id="UP000319897">
    <property type="component" value="Unassembled WGS sequence"/>
</dbReference>
<dbReference type="GO" id="GO:0051536">
    <property type="term" value="F:iron-sulfur cluster binding"/>
    <property type="evidence" value="ECO:0007669"/>
    <property type="project" value="InterPro"/>
</dbReference>
<dbReference type="AlphaFoldDB" id="A0A501XV58"/>
<dbReference type="SUPFAM" id="SSF82649">
    <property type="entry name" value="SufE/NifU"/>
    <property type="match status" value="1"/>
</dbReference>
<feature type="domain" description="NIF system FeS cluster assembly NifU N-terminal" evidence="1">
    <location>
        <begin position="6"/>
        <end position="84"/>
    </location>
</feature>
<name>A0A501XV58_9SPHN</name>
<dbReference type="EMBL" id="VFSU01000010">
    <property type="protein sequence ID" value="TPE64486.1"/>
    <property type="molecule type" value="Genomic_DNA"/>
</dbReference>
<gene>
    <name evidence="2" type="ORF">FJQ54_01545</name>
</gene>
<dbReference type="RefSeq" id="WP_140926523.1">
    <property type="nucleotide sequence ID" value="NZ_VFSU01000010.1"/>
</dbReference>
<proteinExistence type="predicted"/>
<dbReference type="Pfam" id="PF01592">
    <property type="entry name" value="NifU_N"/>
    <property type="match status" value="1"/>
</dbReference>
<organism evidence="2 3">
    <name type="scientific">Sandaracinobacter neustonicus</name>
    <dbReference type="NCBI Taxonomy" id="1715348"/>
    <lineage>
        <taxon>Bacteria</taxon>
        <taxon>Pseudomonadati</taxon>
        <taxon>Pseudomonadota</taxon>
        <taxon>Alphaproteobacteria</taxon>
        <taxon>Sphingomonadales</taxon>
        <taxon>Sphingosinicellaceae</taxon>
        <taxon>Sandaracinobacter</taxon>
    </lineage>
</organism>
<dbReference type="CDD" id="cd06664">
    <property type="entry name" value="IscU_like"/>
    <property type="match status" value="1"/>
</dbReference>
<evidence type="ECO:0000313" key="3">
    <source>
        <dbReference type="Proteomes" id="UP000319897"/>
    </source>
</evidence>
<dbReference type="GO" id="GO:0016226">
    <property type="term" value="P:iron-sulfur cluster assembly"/>
    <property type="evidence" value="ECO:0007669"/>
    <property type="project" value="InterPro"/>
</dbReference>
<dbReference type="GO" id="GO:0005506">
    <property type="term" value="F:iron ion binding"/>
    <property type="evidence" value="ECO:0007669"/>
    <property type="project" value="InterPro"/>
</dbReference>
<accession>A0A501XV58</accession>
<evidence type="ECO:0000259" key="1">
    <source>
        <dbReference type="Pfam" id="PF01592"/>
    </source>
</evidence>